<name>A0A813TYM9_9BILA</name>
<evidence type="ECO:0000256" key="1">
    <source>
        <dbReference type="SAM" id="MobiDB-lite"/>
    </source>
</evidence>
<evidence type="ECO:0000313" key="6">
    <source>
        <dbReference type="Proteomes" id="UP000663829"/>
    </source>
</evidence>
<keyword evidence="6" id="KW-1185">Reference proteome</keyword>
<dbReference type="EMBL" id="CAJNOQ010000609">
    <property type="protein sequence ID" value="CAF0820282.1"/>
    <property type="molecule type" value="Genomic_DNA"/>
</dbReference>
<feature type="compositionally biased region" description="Polar residues" evidence="1">
    <location>
        <begin position="84"/>
        <end position="100"/>
    </location>
</feature>
<protein>
    <submittedName>
        <fullName evidence="3">Uncharacterized protein</fullName>
    </submittedName>
</protein>
<evidence type="ECO:0000313" key="4">
    <source>
        <dbReference type="EMBL" id="CAF3500508.1"/>
    </source>
</evidence>
<dbReference type="EMBL" id="CAJOBA010000068">
    <property type="protein sequence ID" value="CAF3500508.1"/>
    <property type="molecule type" value="Genomic_DNA"/>
</dbReference>
<evidence type="ECO:0000313" key="5">
    <source>
        <dbReference type="EMBL" id="CAF3606746.1"/>
    </source>
</evidence>
<comment type="caution">
    <text evidence="3">The sequence shown here is derived from an EMBL/GenBank/DDBJ whole genome shotgun (WGS) entry which is preliminary data.</text>
</comment>
<feature type="compositionally biased region" description="Low complexity" evidence="1">
    <location>
        <begin position="10"/>
        <end position="24"/>
    </location>
</feature>
<dbReference type="EMBL" id="CAJNOK010000068">
    <property type="protein sequence ID" value="CAF0726791.1"/>
    <property type="molecule type" value="Genomic_DNA"/>
</dbReference>
<evidence type="ECO:0000313" key="2">
    <source>
        <dbReference type="EMBL" id="CAF0726791.1"/>
    </source>
</evidence>
<dbReference type="EMBL" id="CAJOBC010000610">
    <property type="protein sequence ID" value="CAF3606746.1"/>
    <property type="molecule type" value="Genomic_DNA"/>
</dbReference>
<dbReference type="Proteomes" id="UP000677228">
    <property type="component" value="Unassembled WGS sequence"/>
</dbReference>
<dbReference type="OrthoDB" id="9979937at2759"/>
<evidence type="ECO:0000313" key="3">
    <source>
        <dbReference type="EMBL" id="CAF0820282.1"/>
    </source>
</evidence>
<dbReference type="Proteomes" id="UP000682733">
    <property type="component" value="Unassembled WGS sequence"/>
</dbReference>
<accession>A0A813TYM9</accession>
<organism evidence="3 6">
    <name type="scientific">Didymodactylos carnosus</name>
    <dbReference type="NCBI Taxonomy" id="1234261"/>
    <lineage>
        <taxon>Eukaryota</taxon>
        <taxon>Metazoa</taxon>
        <taxon>Spiralia</taxon>
        <taxon>Gnathifera</taxon>
        <taxon>Rotifera</taxon>
        <taxon>Eurotatoria</taxon>
        <taxon>Bdelloidea</taxon>
        <taxon>Philodinida</taxon>
        <taxon>Philodinidae</taxon>
        <taxon>Didymodactylos</taxon>
    </lineage>
</organism>
<feature type="region of interest" description="Disordered" evidence="1">
    <location>
        <begin position="1"/>
        <end position="33"/>
    </location>
</feature>
<dbReference type="AlphaFoldDB" id="A0A813TYM9"/>
<reference evidence="3" key="1">
    <citation type="submission" date="2021-02" db="EMBL/GenBank/DDBJ databases">
        <authorList>
            <person name="Nowell W R."/>
        </authorList>
    </citation>
    <scope>NUCLEOTIDE SEQUENCE</scope>
</reference>
<proteinExistence type="predicted"/>
<sequence length="277" mass="31821">MMSHKINAMSSEEVQHQQQVSPSPNVQKNHSYHSINDNSDNLMDIHSHDFARHGWHKVIAAIDEMRRLTECTKNQQRRHYALDTRTTPSSDMSTTLLSSQQRSAKKVESVHDELLFAKTGNFNLDQLSDDFSEMKKTFQDISNIKQENIQSVILATNLTKTALLIVFRSIESIAQVVTRGNTRMASFQTAIAILRAKREISLPGKLLCEWYRAAQTLDLLLNDPDWLCKRKKAKWAIEVCTETLIWSKGVFNENFKMAHPRPIFDRNESTDMATTKE</sequence>
<feature type="region of interest" description="Disordered" evidence="1">
    <location>
        <begin position="76"/>
        <end position="100"/>
    </location>
</feature>
<dbReference type="Proteomes" id="UP000681722">
    <property type="component" value="Unassembled WGS sequence"/>
</dbReference>
<gene>
    <name evidence="3" type="ORF">GPM918_LOCUS4509</name>
    <name evidence="2" type="ORF">OVA965_LOCUS488</name>
    <name evidence="5" type="ORF">SRO942_LOCUS4514</name>
    <name evidence="4" type="ORF">TMI583_LOCUS488</name>
</gene>
<dbReference type="Proteomes" id="UP000663829">
    <property type="component" value="Unassembled WGS sequence"/>
</dbReference>